<organism evidence="5 6">
    <name type="scientific">Streptomyces xanthochromogenes</name>
    <dbReference type="NCBI Taxonomy" id="67384"/>
    <lineage>
        <taxon>Bacteria</taxon>
        <taxon>Bacillati</taxon>
        <taxon>Actinomycetota</taxon>
        <taxon>Actinomycetes</taxon>
        <taxon>Kitasatosporales</taxon>
        <taxon>Streptomycetaceae</taxon>
        <taxon>Streptomyces</taxon>
    </lineage>
</organism>
<sequence>MSRTLSISVVARILLRQIGRGDLPVGRKLSDEAALAQTLGVPESAVRRALCELDAAGVLTTGPRAVRVVARRDQWRISAARPTRRSRAVARSIRRMIYDRALSPGELLSPGDIAKRVTIRCDRRDISDALIELAASGLASPQAKPAGFVARQPQRWQSQL</sequence>
<keyword evidence="6" id="KW-1185">Reference proteome</keyword>
<evidence type="ECO:0000313" key="6">
    <source>
        <dbReference type="Proteomes" id="UP000600946"/>
    </source>
</evidence>
<evidence type="ECO:0000256" key="1">
    <source>
        <dbReference type="ARBA" id="ARBA00023015"/>
    </source>
</evidence>
<reference evidence="6" key="1">
    <citation type="journal article" date="2019" name="Int. J. Syst. Evol. Microbiol.">
        <title>The Global Catalogue of Microorganisms (GCM) 10K type strain sequencing project: providing services to taxonomists for standard genome sequencing and annotation.</title>
        <authorList>
            <consortium name="The Broad Institute Genomics Platform"/>
            <consortium name="The Broad Institute Genome Sequencing Center for Infectious Disease"/>
            <person name="Wu L."/>
            <person name="Ma J."/>
        </authorList>
    </citation>
    <scope>NUCLEOTIDE SEQUENCE [LARGE SCALE GENOMIC DNA]</scope>
    <source>
        <strain evidence="6">JCM 4594</strain>
    </source>
</reference>
<evidence type="ECO:0000256" key="3">
    <source>
        <dbReference type="ARBA" id="ARBA00023163"/>
    </source>
</evidence>
<dbReference type="InterPro" id="IPR036388">
    <property type="entry name" value="WH-like_DNA-bd_sf"/>
</dbReference>
<proteinExistence type="predicted"/>
<dbReference type="Gene3D" id="1.10.10.10">
    <property type="entry name" value="Winged helix-like DNA-binding domain superfamily/Winged helix DNA-binding domain"/>
    <property type="match status" value="2"/>
</dbReference>
<feature type="domain" description="HTH gntR-type" evidence="4">
    <location>
        <begin position="4"/>
        <end position="72"/>
    </location>
</feature>
<evidence type="ECO:0000259" key="4">
    <source>
        <dbReference type="PROSITE" id="PS50949"/>
    </source>
</evidence>
<gene>
    <name evidence="5" type="ORF">GCM10010326_76070</name>
</gene>
<comment type="caution">
    <text evidence="5">The sequence shown here is derived from an EMBL/GenBank/DDBJ whole genome shotgun (WGS) entry which is preliminary data.</text>
</comment>
<dbReference type="PANTHER" id="PTHR43537:SF5">
    <property type="entry name" value="UXU OPERON TRANSCRIPTIONAL REGULATOR"/>
    <property type="match status" value="1"/>
</dbReference>
<dbReference type="InterPro" id="IPR000524">
    <property type="entry name" value="Tscrpt_reg_HTH_GntR"/>
</dbReference>
<protein>
    <recommendedName>
        <fullName evidence="4">HTH gntR-type domain-containing protein</fullName>
    </recommendedName>
</protein>
<dbReference type="Proteomes" id="UP000600946">
    <property type="component" value="Unassembled WGS sequence"/>
</dbReference>
<dbReference type="PANTHER" id="PTHR43537">
    <property type="entry name" value="TRANSCRIPTIONAL REGULATOR, GNTR FAMILY"/>
    <property type="match status" value="1"/>
</dbReference>
<dbReference type="EMBL" id="BMUU01000024">
    <property type="protein sequence ID" value="GGY70641.1"/>
    <property type="molecule type" value="Genomic_DNA"/>
</dbReference>
<accession>A0ABQ3B1K9</accession>
<name>A0ABQ3B1K9_9ACTN</name>
<keyword evidence="3" id="KW-0804">Transcription</keyword>
<dbReference type="RefSeq" id="WP_351968579.1">
    <property type="nucleotide sequence ID" value="NZ_JBEPET010000063.1"/>
</dbReference>
<dbReference type="Pfam" id="PF00392">
    <property type="entry name" value="GntR"/>
    <property type="match status" value="1"/>
</dbReference>
<dbReference type="PROSITE" id="PS50949">
    <property type="entry name" value="HTH_GNTR"/>
    <property type="match status" value="1"/>
</dbReference>
<dbReference type="InterPro" id="IPR036390">
    <property type="entry name" value="WH_DNA-bd_sf"/>
</dbReference>
<keyword evidence="2" id="KW-0238">DNA-binding</keyword>
<evidence type="ECO:0000313" key="5">
    <source>
        <dbReference type="EMBL" id="GGY70641.1"/>
    </source>
</evidence>
<dbReference type="SUPFAM" id="SSF46785">
    <property type="entry name" value="Winged helix' DNA-binding domain"/>
    <property type="match status" value="2"/>
</dbReference>
<evidence type="ECO:0000256" key="2">
    <source>
        <dbReference type="ARBA" id="ARBA00023125"/>
    </source>
</evidence>
<keyword evidence="1" id="KW-0805">Transcription regulation</keyword>